<organism evidence="1 2">
    <name type="scientific">Ensete ventricosum</name>
    <name type="common">Abyssinian banana</name>
    <name type="synonym">Musa ensete</name>
    <dbReference type="NCBI Taxonomy" id="4639"/>
    <lineage>
        <taxon>Eukaryota</taxon>
        <taxon>Viridiplantae</taxon>
        <taxon>Streptophyta</taxon>
        <taxon>Embryophyta</taxon>
        <taxon>Tracheophyta</taxon>
        <taxon>Spermatophyta</taxon>
        <taxon>Magnoliopsida</taxon>
        <taxon>Liliopsida</taxon>
        <taxon>Zingiberales</taxon>
        <taxon>Musaceae</taxon>
        <taxon>Ensete</taxon>
    </lineage>
</organism>
<dbReference type="EMBL" id="AMZH03033349">
    <property type="protein sequence ID" value="RRT32197.1"/>
    <property type="molecule type" value="Genomic_DNA"/>
</dbReference>
<dbReference type="AlphaFoldDB" id="A0A426WY34"/>
<accession>A0A426WY34</accession>
<gene>
    <name evidence="1" type="ORF">B296_00040368</name>
</gene>
<sequence length="149" mass="16392">MYTNRRTRTNMSISSNIMFILLSVTFSPTYSFNVLVEATVDVASPRILLNLESSALATTCPFGSQPLPAAHSCINPKFLTFGYLDEKPIDTGLMKFLGLCHIGLGTLSLSLHSSPPRPFLRPMLSLHESKGSMTSRKSRLYGTMMLLSS</sequence>
<comment type="caution">
    <text evidence="1">The sequence shown here is derived from an EMBL/GenBank/DDBJ whole genome shotgun (WGS) entry which is preliminary data.</text>
</comment>
<proteinExistence type="predicted"/>
<evidence type="ECO:0000313" key="2">
    <source>
        <dbReference type="Proteomes" id="UP000287651"/>
    </source>
</evidence>
<reference evidence="1 2" key="1">
    <citation type="journal article" date="2014" name="Agronomy (Basel)">
        <title>A Draft Genome Sequence for Ensete ventricosum, the Drought-Tolerant Tree Against Hunger.</title>
        <authorList>
            <person name="Harrison J."/>
            <person name="Moore K.A."/>
            <person name="Paszkiewicz K."/>
            <person name="Jones T."/>
            <person name="Grant M."/>
            <person name="Ambacheew D."/>
            <person name="Muzemil S."/>
            <person name="Studholme D.J."/>
        </authorList>
    </citation>
    <scope>NUCLEOTIDE SEQUENCE [LARGE SCALE GENOMIC DNA]</scope>
</reference>
<evidence type="ECO:0000313" key="1">
    <source>
        <dbReference type="EMBL" id="RRT32197.1"/>
    </source>
</evidence>
<dbReference type="Proteomes" id="UP000287651">
    <property type="component" value="Unassembled WGS sequence"/>
</dbReference>
<name>A0A426WY34_ENSVE</name>
<protein>
    <submittedName>
        <fullName evidence="1">Uncharacterized protein</fullName>
    </submittedName>
</protein>